<comment type="caution">
    <text evidence="2">The sequence shown here is derived from an EMBL/GenBank/DDBJ whole genome shotgun (WGS) entry which is preliminary data.</text>
</comment>
<protein>
    <recommendedName>
        <fullName evidence="4">DUF3923 domain-containing protein</fullName>
    </recommendedName>
</protein>
<dbReference type="RefSeq" id="WP_117117704.1">
    <property type="nucleotide sequence ID" value="NZ_BFBY01000002.1"/>
</dbReference>
<dbReference type="AlphaFoldDB" id="A0A2Z6T9C3"/>
<gene>
    <name evidence="2" type="ORF">LrDSM24759_02670</name>
</gene>
<keyword evidence="1" id="KW-0812">Transmembrane</keyword>
<name>A0A2Z6T9C3_9LACO</name>
<keyword evidence="3" id="KW-1185">Reference proteome</keyword>
<dbReference type="EMBL" id="BFBY01000002">
    <property type="protein sequence ID" value="GBG04353.1"/>
    <property type="molecule type" value="Genomic_DNA"/>
</dbReference>
<evidence type="ECO:0000313" key="3">
    <source>
        <dbReference type="Proteomes" id="UP000257317"/>
    </source>
</evidence>
<reference evidence="3" key="1">
    <citation type="submission" date="2018-03" db="EMBL/GenBank/DDBJ databases">
        <title>New taxa in the Lactobacillus gasseri group.</title>
        <authorList>
            <person name="Tanizawa Y."/>
            <person name="Tohno M."/>
            <person name="Endo A."/>
            <person name="Arita M."/>
        </authorList>
    </citation>
    <scope>NUCLEOTIDE SEQUENCE [LARGE SCALE GENOMIC DNA]</scope>
    <source>
        <strain evidence="3">DSM 24759</strain>
    </source>
</reference>
<feature type="transmembrane region" description="Helical" evidence="1">
    <location>
        <begin position="44"/>
        <end position="64"/>
    </location>
</feature>
<sequence length="68" mass="7676">MKAWKISGAIILIFWLVVTAIIWFRKVDGAGVVQTVPIKEITLLIWLACAVPVIIGYLIWLIILKKKS</sequence>
<keyword evidence="1" id="KW-1133">Transmembrane helix</keyword>
<dbReference type="Proteomes" id="UP000257317">
    <property type="component" value="Unassembled WGS sequence"/>
</dbReference>
<feature type="transmembrane region" description="Helical" evidence="1">
    <location>
        <begin position="7"/>
        <end position="24"/>
    </location>
</feature>
<dbReference type="OrthoDB" id="2413843at2"/>
<evidence type="ECO:0000256" key="1">
    <source>
        <dbReference type="SAM" id="Phobius"/>
    </source>
</evidence>
<dbReference type="Pfam" id="PF13061">
    <property type="entry name" value="DUF3923"/>
    <property type="match status" value="1"/>
</dbReference>
<evidence type="ECO:0000313" key="2">
    <source>
        <dbReference type="EMBL" id="GBG04353.1"/>
    </source>
</evidence>
<organism evidence="2 3">
    <name type="scientific">Lactobacillus rodentium</name>
    <dbReference type="NCBI Taxonomy" id="947835"/>
    <lineage>
        <taxon>Bacteria</taxon>
        <taxon>Bacillati</taxon>
        <taxon>Bacillota</taxon>
        <taxon>Bacilli</taxon>
        <taxon>Lactobacillales</taxon>
        <taxon>Lactobacillaceae</taxon>
        <taxon>Lactobacillus</taxon>
    </lineage>
</organism>
<evidence type="ECO:0008006" key="4">
    <source>
        <dbReference type="Google" id="ProtNLM"/>
    </source>
</evidence>
<keyword evidence="1" id="KW-0472">Membrane</keyword>
<dbReference type="InterPro" id="IPR025037">
    <property type="entry name" value="DUF3923"/>
</dbReference>
<proteinExistence type="predicted"/>
<accession>A0A2Z6T9C3</accession>